<protein>
    <submittedName>
        <fullName evidence="2">Uncharacterized protein</fullName>
    </submittedName>
</protein>
<dbReference type="Pfam" id="PF18895">
    <property type="entry name" value="T4SS_pilin"/>
    <property type="match status" value="1"/>
</dbReference>
<proteinExistence type="predicted"/>
<name>A0A1G1V578_9BACT</name>
<evidence type="ECO:0000313" key="2">
    <source>
        <dbReference type="EMBL" id="OGY10545.1"/>
    </source>
</evidence>
<organism evidence="2 3">
    <name type="scientific">Candidatus Blackburnbacteria bacterium RIFCSPHIGHO2_02_FULL_44_20</name>
    <dbReference type="NCBI Taxonomy" id="1797516"/>
    <lineage>
        <taxon>Bacteria</taxon>
        <taxon>Candidatus Blackburniibacteriota</taxon>
    </lineage>
</organism>
<dbReference type="InterPro" id="IPR043993">
    <property type="entry name" value="T4SS_pilin"/>
</dbReference>
<comment type="caution">
    <text evidence="2">The sequence shown here is derived from an EMBL/GenBank/DDBJ whole genome shotgun (WGS) entry which is preliminary data.</text>
</comment>
<dbReference type="STRING" id="1797516.A3D26_00395"/>
<keyword evidence="1" id="KW-1133">Transmembrane helix</keyword>
<feature type="transmembrane region" description="Helical" evidence="1">
    <location>
        <begin position="77"/>
        <end position="102"/>
    </location>
</feature>
<evidence type="ECO:0000313" key="3">
    <source>
        <dbReference type="Proteomes" id="UP000178319"/>
    </source>
</evidence>
<keyword evidence="1" id="KW-0472">Membrane</keyword>
<dbReference type="Proteomes" id="UP000178319">
    <property type="component" value="Unassembled WGS sequence"/>
</dbReference>
<feature type="transmembrane region" description="Helical" evidence="1">
    <location>
        <begin position="33"/>
        <end position="57"/>
    </location>
</feature>
<accession>A0A1G1V578</accession>
<gene>
    <name evidence="2" type="ORF">A3D26_00395</name>
</gene>
<reference evidence="2 3" key="1">
    <citation type="journal article" date="2016" name="Nat. Commun.">
        <title>Thousands of microbial genomes shed light on interconnected biogeochemical processes in an aquifer system.</title>
        <authorList>
            <person name="Anantharaman K."/>
            <person name="Brown C.T."/>
            <person name="Hug L.A."/>
            <person name="Sharon I."/>
            <person name="Castelle C.J."/>
            <person name="Probst A.J."/>
            <person name="Thomas B.C."/>
            <person name="Singh A."/>
            <person name="Wilkins M.J."/>
            <person name="Karaoz U."/>
            <person name="Brodie E.L."/>
            <person name="Williams K.H."/>
            <person name="Hubbard S.S."/>
            <person name="Banfield J.F."/>
        </authorList>
    </citation>
    <scope>NUCLEOTIDE SEQUENCE [LARGE SCALE GENOMIC DNA]</scope>
</reference>
<dbReference type="EMBL" id="MHBZ01000033">
    <property type="protein sequence ID" value="OGY10545.1"/>
    <property type="molecule type" value="Genomic_DNA"/>
</dbReference>
<dbReference type="AlphaFoldDB" id="A0A1G1V578"/>
<keyword evidence="1" id="KW-0812">Transmembrane</keyword>
<sequence length="111" mass="11937">MELAALNNPLSGRLSPPSGDAAIGSFDSIVTSIISLFFIVGILLFFFYFIISAYQWITSSGDPKAVEKARNGVVHSIVGLVVLFSVYAILGLFGLIFGIDILQLDIAKLKI</sequence>
<evidence type="ECO:0000256" key="1">
    <source>
        <dbReference type="SAM" id="Phobius"/>
    </source>
</evidence>